<accession>A0A9X3CFR4</accession>
<organism evidence="2 3">
    <name type="scientific">Vibrio paucivorans</name>
    <dbReference type="NCBI Taxonomy" id="2829489"/>
    <lineage>
        <taxon>Bacteria</taxon>
        <taxon>Pseudomonadati</taxon>
        <taxon>Pseudomonadota</taxon>
        <taxon>Gammaproteobacteria</taxon>
        <taxon>Vibrionales</taxon>
        <taxon>Vibrionaceae</taxon>
        <taxon>Vibrio</taxon>
    </lineage>
</organism>
<evidence type="ECO:0000256" key="1">
    <source>
        <dbReference type="SAM" id="SignalP"/>
    </source>
</evidence>
<dbReference type="RefSeq" id="WP_265687413.1">
    <property type="nucleotide sequence ID" value="NZ_JAKRRX010000041.1"/>
</dbReference>
<comment type="caution">
    <text evidence="2">The sequence shown here is derived from an EMBL/GenBank/DDBJ whole genome shotgun (WGS) entry which is preliminary data.</text>
</comment>
<dbReference type="EMBL" id="JAKRRX010000041">
    <property type="protein sequence ID" value="MCW8333995.1"/>
    <property type="molecule type" value="Genomic_DNA"/>
</dbReference>
<evidence type="ECO:0008006" key="4">
    <source>
        <dbReference type="Google" id="ProtNLM"/>
    </source>
</evidence>
<dbReference type="Proteomes" id="UP001155586">
    <property type="component" value="Unassembled WGS sequence"/>
</dbReference>
<evidence type="ECO:0000313" key="2">
    <source>
        <dbReference type="EMBL" id="MCW8333995.1"/>
    </source>
</evidence>
<sequence>MNMKKTINLFTAMCALVLLSVSSFTFADSSNTSDTKEAQYFAALGFSLATTFDTDMRRNIGFSAGELAPQGTWKPMASVQNTEFQGYRTSRTPKLTTYTAGANFGINEASKLYVLGGLADYRSTDYTGTKHNDRALSLGAGYMHNFDFGGNGLLLTIGAETNLVDSESGQITHLITRVGWSF</sequence>
<keyword evidence="1" id="KW-0732">Signal</keyword>
<feature type="chain" id="PRO_5040925237" description="Outer membrane protein beta-barrel domain-containing protein" evidence="1">
    <location>
        <begin position="28"/>
        <end position="182"/>
    </location>
</feature>
<gene>
    <name evidence="2" type="ORF">MD483_09195</name>
</gene>
<reference evidence="2" key="1">
    <citation type="submission" date="2022-02" db="EMBL/GenBank/DDBJ databases">
        <title>Vibrio sp. nov., a new bacterium isolated from Bohai sea, China.</title>
        <authorList>
            <person name="Yuan Y."/>
        </authorList>
    </citation>
    <scope>NUCLEOTIDE SEQUENCE</scope>
    <source>
        <strain evidence="2">DBSS07</strain>
    </source>
</reference>
<proteinExistence type="predicted"/>
<name>A0A9X3CFR4_9VIBR</name>
<feature type="signal peptide" evidence="1">
    <location>
        <begin position="1"/>
        <end position="27"/>
    </location>
</feature>
<dbReference type="AlphaFoldDB" id="A0A9X3CFR4"/>
<keyword evidence="3" id="KW-1185">Reference proteome</keyword>
<protein>
    <recommendedName>
        <fullName evidence="4">Outer membrane protein beta-barrel domain-containing protein</fullName>
    </recommendedName>
</protein>
<evidence type="ECO:0000313" key="3">
    <source>
        <dbReference type="Proteomes" id="UP001155586"/>
    </source>
</evidence>